<dbReference type="EMBL" id="CP002623">
    <property type="protein sequence ID" value="AEI92444.1"/>
    <property type="molecule type" value="Genomic_DNA"/>
</dbReference>
<evidence type="ECO:0000313" key="1">
    <source>
        <dbReference type="EMBL" id="AEI92444.1"/>
    </source>
</evidence>
<dbReference type="eggNOG" id="ENOG502ZA2F">
    <property type="taxonomic scope" value="Bacteria"/>
</dbReference>
<organism evidence="1 2">
    <name type="scientific">Roseobacter litoralis (strain ATCC 49566 / DSM 6996 / JCM 21268 / NBRC 15278 / OCh 149)</name>
    <dbReference type="NCBI Taxonomy" id="391595"/>
    <lineage>
        <taxon>Bacteria</taxon>
        <taxon>Pseudomonadati</taxon>
        <taxon>Pseudomonadota</taxon>
        <taxon>Alphaproteobacteria</taxon>
        <taxon>Rhodobacterales</taxon>
        <taxon>Roseobacteraceae</taxon>
        <taxon>Roseobacter</taxon>
    </lineage>
</organism>
<gene>
    <name evidence="1" type="ordered locus">RLO149_c004150</name>
</gene>
<evidence type="ECO:0000313" key="2">
    <source>
        <dbReference type="Proteomes" id="UP000001353"/>
    </source>
</evidence>
<name>F7ZHN3_ROSLO</name>
<protein>
    <submittedName>
        <fullName evidence="1">Uncharacterized protein</fullName>
    </submittedName>
</protein>
<sequence>MRRLNGESSFEWLDAQTLDQATRTTELAGVLVAFGPDQKLPESTSDDRDYAGRVGFELTARGENGIREALKAQFSKFDDATGTPGPRKIFGYFYNALAHSKSLKDPGDVARILRDVIIENIALPAGTKMLGVELAERCLHTVASLAKEQILDSRTLRSVLVAADIVPQHAPAHFAFPVEKGREVTQCVKRIVHVISLPKQLNCKRPLIDFLFVDRLLTPIYCGGPGTRGRTQKAVDREEVAMLVGRLHARAVEVEVADCELVPVSKAAEKAKVPAVSVVHLILGGFLERVVRLAGQKGIGGLLMDPAEVKLHASAFTTSLSPTGAFGALKIPREVGWNLVDQNSEDVSLPVAYVFGPNGEHRIPQFDLAVVSDFMARFIHSARITEQYGLQVREVVSRLKRRGIFPVLLRAEIGEDFYRFSELKAAFLLGNFWHKPPRFSGRVMLEKWPVCPLKPAVV</sequence>
<dbReference type="AlphaFoldDB" id="F7ZHN3"/>
<dbReference type="KEGG" id="rli:RLO149_c004150"/>
<dbReference type="STRING" id="391595.RLO149_c004150"/>
<accession>F7ZHN3</accession>
<proteinExistence type="predicted"/>
<reference evidence="1 2" key="1">
    <citation type="journal article" date="2011" name="BMC Genomics">
        <title>Comparative genome analysis and genome-guided physiological analysis of Roseobacter litoralis.</title>
        <authorList>
            <person name="Kalhoefer D."/>
            <person name="Thole S."/>
            <person name="Voget S."/>
            <person name="Lehmann R."/>
            <person name="Liesegang H."/>
            <person name="Wollher A."/>
            <person name="Daniel R."/>
            <person name="Simon M."/>
            <person name="Brinkhoff T."/>
        </authorList>
    </citation>
    <scope>NUCLEOTIDE SEQUENCE [LARGE SCALE GENOMIC DNA]</scope>
    <source>
        <strain evidence="2">ATCC 49566 / DSM 6996 / JCM 21268 / NBRC 15278 / OCh 149</strain>
    </source>
</reference>
<keyword evidence="2" id="KW-1185">Reference proteome</keyword>
<dbReference type="Proteomes" id="UP000001353">
    <property type="component" value="Chromosome"/>
</dbReference>
<dbReference type="HOGENOM" id="CLU_030259_1_0_5"/>